<dbReference type="GO" id="GO:0008168">
    <property type="term" value="F:methyltransferase activity"/>
    <property type="evidence" value="ECO:0007669"/>
    <property type="project" value="UniProtKB-KW"/>
</dbReference>
<dbReference type="InterPro" id="IPR029063">
    <property type="entry name" value="SAM-dependent_MTases_sf"/>
</dbReference>
<feature type="domain" description="Methyltransferase" evidence="1">
    <location>
        <begin position="40"/>
        <end position="157"/>
    </location>
</feature>
<sequence length="256" mass="28732">MANSYEDLSRYYDLIMTSGYYDYDVYARALVTELAGLEDVLELGVGTGLACERLLRAFDRDHDARPLARPAPRLTGIDHTEAMLAQARERLGDRVRLMRQDITEMTMPDAFDAAYSVGGVWTEVREETGIEVWSHLVEEEDDVQALKNVAEAVRPGGPLLIAVQQAHRSYDRPLPGGLVYAQELTAEPGEEGDGGKGGDRFIKDYYVRKDNGEVLAHQRSRYHVYPRQAAEDLLAKCGFRFDRVCGAGALIRYVRE</sequence>
<dbReference type="GO" id="GO:0032259">
    <property type="term" value="P:methylation"/>
    <property type="evidence" value="ECO:0007669"/>
    <property type="project" value="UniProtKB-KW"/>
</dbReference>
<evidence type="ECO:0000313" key="3">
    <source>
        <dbReference type="Proteomes" id="UP001163064"/>
    </source>
</evidence>
<reference evidence="2" key="1">
    <citation type="submission" date="2022-10" db="EMBL/GenBank/DDBJ databases">
        <title>Streptomyces beihaiensis sp. nov., a chitin degrading actinobacterium, isolated from shrimp pond soil.</title>
        <authorList>
            <person name="Xie J."/>
            <person name="Shen N."/>
        </authorList>
    </citation>
    <scope>NUCLEOTIDE SEQUENCE</scope>
    <source>
        <strain evidence="2">GXMU-J5</strain>
    </source>
</reference>
<dbReference type="Gene3D" id="3.40.50.150">
    <property type="entry name" value="Vaccinia Virus protein VP39"/>
    <property type="match status" value="1"/>
</dbReference>
<dbReference type="RefSeq" id="WP_266600874.1">
    <property type="nucleotide sequence ID" value="NZ_JAPHNL010000211.1"/>
</dbReference>
<protein>
    <submittedName>
        <fullName evidence="2">Class I SAM-dependent methyltransferase</fullName>
    </submittedName>
</protein>
<name>A0ABT3TZK0_9ACTN</name>
<dbReference type="Proteomes" id="UP001163064">
    <property type="component" value="Unassembled WGS sequence"/>
</dbReference>
<dbReference type="SUPFAM" id="SSF53335">
    <property type="entry name" value="S-adenosyl-L-methionine-dependent methyltransferases"/>
    <property type="match status" value="1"/>
</dbReference>
<gene>
    <name evidence="2" type="ORF">OFY01_17270</name>
</gene>
<dbReference type="CDD" id="cd02440">
    <property type="entry name" value="AdoMet_MTases"/>
    <property type="match status" value="1"/>
</dbReference>
<organism evidence="2 3">
    <name type="scientific">Streptomyces beihaiensis</name>
    <dbReference type="NCBI Taxonomy" id="2984495"/>
    <lineage>
        <taxon>Bacteria</taxon>
        <taxon>Bacillati</taxon>
        <taxon>Actinomycetota</taxon>
        <taxon>Actinomycetes</taxon>
        <taxon>Kitasatosporales</taxon>
        <taxon>Streptomycetaceae</taxon>
        <taxon>Streptomyces</taxon>
    </lineage>
</organism>
<keyword evidence="2" id="KW-0808">Transferase</keyword>
<evidence type="ECO:0000313" key="2">
    <source>
        <dbReference type="EMBL" id="MCX3061480.1"/>
    </source>
</evidence>
<dbReference type="InterPro" id="IPR041698">
    <property type="entry name" value="Methyltransf_25"/>
</dbReference>
<dbReference type="EMBL" id="JAPHNL010000211">
    <property type="protein sequence ID" value="MCX3061480.1"/>
    <property type="molecule type" value="Genomic_DNA"/>
</dbReference>
<evidence type="ECO:0000259" key="1">
    <source>
        <dbReference type="Pfam" id="PF13649"/>
    </source>
</evidence>
<comment type="caution">
    <text evidence="2">The sequence shown here is derived from an EMBL/GenBank/DDBJ whole genome shotgun (WGS) entry which is preliminary data.</text>
</comment>
<proteinExistence type="predicted"/>
<keyword evidence="3" id="KW-1185">Reference proteome</keyword>
<dbReference type="Pfam" id="PF13649">
    <property type="entry name" value="Methyltransf_25"/>
    <property type="match status" value="1"/>
</dbReference>
<accession>A0ABT3TZK0</accession>
<keyword evidence="2" id="KW-0489">Methyltransferase</keyword>